<dbReference type="InterPro" id="IPR043519">
    <property type="entry name" value="NT_sf"/>
</dbReference>
<evidence type="ECO:0000259" key="1">
    <source>
        <dbReference type="SMART" id="SM00954"/>
    </source>
</evidence>
<evidence type="ECO:0000313" key="2">
    <source>
        <dbReference type="EMBL" id="EKF75970.1"/>
    </source>
</evidence>
<evidence type="ECO:0000313" key="3">
    <source>
        <dbReference type="Proteomes" id="UP000010164"/>
    </source>
</evidence>
<dbReference type="STRING" id="1177179.A11A3_00710"/>
<dbReference type="PANTHER" id="PTHR47837">
    <property type="entry name" value="GTP PYROPHOSPHOKINASE YJBM"/>
    <property type="match status" value="1"/>
</dbReference>
<organism evidence="2 3">
    <name type="scientific">Alcanivorax hongdengensis A-11-3</name>
    <dbReference type="NCBI Taxonomy" id="1177179"/>
    <lineage>
        <taxon>Bacteria</taxon>
        <taxon>Pseudomonadati</taxon>
        <taxon>Pseudomonadota</taxon>
        <taxon>Gammaproteobacteria</taxon>
        <taxon>Oceanospirillales</taxon>
        <taxon>Alcanivoracaceae</taxon>
        <taxon>Alcanivorax</taxon>
    </lineage>
</organism>
<comment type="caution">
    <text evidence="2">The sequence shown here is derived from an EMBL/GenBank/DDBJ whole genome shotgun (WGS) entry which is preliminary data.</text>
</comment>
<dbReference type="RefSeq" id="WP_008927333.1">
    <property type="nucleotide sequence ID" value="NZ_AMRJ01000001.1"/>
</dbReference>
<dbReference type="Pfam" id="PF04607">
    <property type="entry name" value="RelA_SpoT"/>
    <property type="match status" value="1"/>
</dbReference>
<dbReference type="OrthoDB" id="9789634at2"/>
<dbReference type="InterPro" id="IPR007685">
    <property type="entry name" value="RelA_SpoT"/>
</dbReference>
<accession>L0WJG7</accession>
<feature type="domain" description="RelA/SpoT" evidence="1">
    <location>
        <begin position="70"/>
        <end position="189"/>
    </location>
</feature>
<dbReference type="EMBL" id="AMRJ01000001">
    <property type="protein sequence ID" value="EKF75970.1"/>
    <property type="molecule type" value="Genomic_DNA"/>
</dbReference>
<dbReference type="SUPFAM" id="SSF81301">
    <property type="entry name" value="Nucleotidyltransferase"/>
    <property type="match status" value="1"/>
</dbReference>
<dbReference type="Proteomes" id="UP000010164">
    <property type="component" value="Unassembled WGS sequence"/>
</dbReference>
<dbReference type="SMART" id="SM00954">
    <property type="entry name" value="RelA_SpoT"/>
    <property type="match status" value="1"/>
</dbReference>
<keyword evidence="3" id="KW-1185">Reference proteome</keyword>
<dbReference type="CDD" id="cd05399">
    <property type="entry name" value="NT_Rel-Spo_like"/>
    <property type="match status" value="1"/>
</dbReference>
<gene>
    <name evidence="2" type="ORF">A11A3_00710</name>
</gene>
<dbReference type="GO" id="GO:0015969">
    <property type="term" value="P:guanosine tetraphosphate metabolic process"/>
    <property type="evidence" value="ECO:0007669"/>
    <property type="project" value="InterPro"/>
</dbReference>
<protein>
    <submittedName>
        <fullName evidence="2">RelA/SpoT domain-containing protein</fullName>
    </submittedName>
</protein>
<sequence>MAKISPLYSKKQVAKAGDILRDAASEKADKTWAMEVLSNWRGIHSYPINTFQATLRDKLRSIDNDALVAQRLKRAPSIISKLQRFPGMKLSRMQDIGGLRAVVGDLEKVFKLKENYKNSRFQHELVGEKDYIESPKDTGYRGIHLIYKYKNNRVNHYDGLQLELQIRTRLQHAWATSVETMGTFLNHALKSSEGPDEWLDFFALTGSAFALYEGCGPVPGYEALGEIETYERVLEEAQRLDVIDRLQAFAVAAHSITNDSQGGSYHIVILRPHEKTVEIESFGKKKLPQANARYSEYESKIEAGDDIQVVLVATGSIDSLKQAYPNYFLDTHEFVNVIYVLEEKVKEANSPENTGK</sequence>
<dbReference type="eggNOG" id="COG2357">
    <property type="taxonomic scope" value="Bacteria"/>
</dbReference>
<proteinExistence type="predicted"/>
<dbReference type="Gene3D" id="3.30.460.10">
    <property type="entry name" value="Beta Polymerase, domain 2"/>
    <property type="match status" value="1"/>
</dbReference>
<reference evidence="2 3" key="1">
    <citation type="journal article" date="2012" name="J. Bacteriol.">
        <title>Genome Sequence of the Alkane-Degrading Bacterium Alcanivorax hongdengensis Type Strain A-11-3.</title>
        <authorList>
            <person name="Lai Q."/>
            <person name="Shao Z."/>
        </authorList>
    </citation>
    <scope>NUCLEOTIDE SEQUENCE [LARGE SCALE GENOMIC DNA]</scope>
    <source>
        <strain evidence="2 3">A-11-3</strain>
    </source>
</reference>
<dbReference type="InterPro" id="IPR052366">
    <property type="entry name" value="GTP_Pyrophosphokinase"/>
</dbReference>
<dbReference type="PATRIC" id="fig|1177179.3.peg.136"/>
<dbReference type="AlphaFoldDB" id="L0WJG7"/>
<dbReference type="PANTHER" id="PTHR47837:SF1">
    <property type="entry name" value="GTP PYROPHOSPHOKINASE YJBM"/>
    <property type="match status" value="1"/>
</dbReference>
<name>L0WJG7_9GAMM</name>